<keyword evidence="3" id="KW-1185">Reference proteome</keyword>
<protein>
    <submittedName>
        <fullName evidence="2">PepSY domain-containing protein</fullName>
    </submittedName>
</protein>
<dbReference type="RefSeq" id="WP_173212897.1">
    <property type="nucleotide sequence ID" value="NZ_CP053921.1"/>
</dbReference>
<keyword evidence="1" id="KW-0472">Membrane</keyword>
<dbReference type="Proteomes" id="UP000504693">
    <property type="component" value="Chromosome"/>
</dbReference>
<dbReference type="KEGG" id="emv:HQR01_04395"/>
<dbReference type="AlphaFoldDB" id="A0A7D4CCD7"/>
<evidence type="ECO:0000313" key="3">
    <source>
        <dbReference type="Proteomes" id="UP000504693"/>
    </source>
</evidence>
<dbReference type="Pfam" id="PF03929">
    <property type="entry name" value="PepSY_TM"/>
    <property type="match status" value="1"/>
</dbReference>
<feature type="transmembrane region" description="Helical" evidence="1">
    <location>
        <begin position="102"/>
        <end position="126"/>
    </location>
</feature>
<dbReference type="InterPro" id="IPR005625">
    <property type="entry name" value="PepSY-ass_TM"/>
</dbReference>
<evidence type="ECO:0000313" key="2">
    <source>
        <dbReference type="EMBL" id="QKG70669.1"/>
    </source>
</evidence>
<feature type="transmembrane region" description="Helical" evidence="1">
    <location>
        <begin position="7"/>
        <end position="30"/>
    </location>
</feature>
<sequence length="144" mass="16218">MRKWHRWLSLFFGVFMLFIAATGLLSHWAALWPENGAFVPEAQAHGEMEAAPNVPAEVAAPAQPEFVCPEGWRCSPPGPTTGPRAWVGFFHHLHSGEEFGNAGVAISILSGFALLFFSLSGIWMYVRMWTDRGRRGAKDRWFWK</sequence>
<keyword evidence="1" id="KW-0812">Transmembrane</keyword>
<organism evidence="2 3">
    <name type="scientific">Erythrobacter mangrovi</name>
    <dbReference type="NCBI Taxonomy" id="2739433"/>
    <lineage>
        <taxon>Bacteria</taxon>
        <taxon>Pseudomonadati</taxon>
        <taxon>Pseudomonadota</taxon>
        <taxon>Alphaproteobacteria</taxon>
        <taxon>Sphingomonadales</taxon>
        <taxon>Erythrobacteraceae</taxon>
        <taxon>Erythrobacter/Porphyrobacter group</taxon>
        <taxon>Erythrobacter</taxon>
    </lineage>
</organism>
<gene>
    <name evidence="2" type="ORF">HQR01_04395</name>
</gene>
<evidence type="ECO:0000256" key="1">
    <source>
        <dbReference type="SAM" id="Phobius"/>
    </source>
</evidence>
<proteinExistence type="predicted"/>
<dbReference type="EMBL" id="CP053921">
    <property type="protein sequence ID" value="QKG70669.1"/>
    <property type="molecule type" value="Genomic_DNA"/>
</dbReference>
<name>A0A7D4CCD7_9SPHN</name>
<keyword evidence="1" id="KW-1133">Transmembrane helix</keyword>
<reference evidence="2 3" key="1">
    <citation type="submission" date="2020-05" db="EMBL/GenBank/DDBJ databases">
        <title>Erythrobacter mangrovi sp. nov., isolated from rhizosphere soil of mangrove plant (Kandelia candel).</title>
        <authorList>
            <person name="Ye Y.H."/>
        </authorList>
    </citation>
    <scope>NUCLEOTIDE SEQUENCE [LARGE SCALE GENOMIC DNA]</scope>
    <source>
        <strain evidence="2 3">EB310</strain>
    </source>
</reference>
<accession>A0A7D4CCD7</accession>